<sequence length="166" mass="18464">MTRSRRKSLKLTNYAGATNAQEHPNDGQFRVLRNLWGSKKDTLEPFAIALDKEKWSLVQPLLSSSYSGYGTSSLKQILDEKLGRRHGKVVRGMGKAQVIALTEEVDTLKDKIAAHEVAWDAGEALIDEKMSMILRALQMSNLQIPMPALDLAPPLTFQPFCPADTQ</sequence>
<protein>
    <submittedName>
        <fullName evidence="2">Uncharacterized protein</fullName>
    </submittedName>
</protein>
<dbReference type="Pfam" id="PF08538">
    <property type="entry name" value="DUF1749"/>
    <property type="match status" value="1"/>
</dbReference>
<gene>
    <name evidence="2" type="ORF">DVH24_026712</name>
</gene>
<dbReference type="Proteomes" id="UP000290289">
    <property type="component" value="Chromosome 4"/>
</dbReference>
<evidence type="ECO:0000313" key="2">
    <source>
        <dbReference type="EMBL" id="RXI02182.1"/>
    </source>
</evidence>
<dbReference type="InterPro" id="IPR013744">
    <property type="entry name" value="SidJ"/>
</dbReference>
<evidence type="ECO:0000313" key="3">
    <source>
        <dbReference type="Proteomes" id="UP000290289"/>
    </source>
</evidence>
<proteinExistence type="predicted"/>
<organism evidence="2 3">
    <name type="scientific">Malus domestica</name>
    <name type="common">Apple</name>
    <name type="synonym">Pyrus malus</name>
    <dbReference type="NCBI Taxonomy" id="3750"/>
    <lineage>
        <taxon>Eukaryota</taxon>
        <taxon>Viridiplantae</taxon>
        <taxon>Streptophyta</taxon>
        <taxon>Embryophyta</taxon>
        <taxon>Tracheophyta</taxon>
        <taxon>Spermatophyta</taxon>
        <taxon>Magnoliopsida</taxon>
        <taxon>eudicotyledons</taxon>
        <taxon>Gunneridae</taxon>
        <taxon>Pentapetalae</taxon>
        <taxon>rosids</taxon>
        <taxon>fabids</taxon>
        <taxon>Rosales</taxon>
        <taxon>Rosaceae</taxon>
        <taxon>Amygdaloideae</taxon>
        <taxon>Maleae</taxon>
        <taxon>Malus</taxon>
    </lineage>
</organism>
<reference evidence="2 3" key="1">
    <citation type="submission" date="2018-10" db="EMBL/GenBank/DDBJ databases">
        <title>A high-quality apple genome assembly.</title>
        <authorList>
            <person name="Hu J."/>
        </authorList>
    </citation>
    <scope>NUCLEOTIDE SEQUENCE [LARGE SCALE GENOMIC DNA]</scope>
    <source>
        <strain evidence="3">cv. HFTH1</strain>
        <tissue evidence="2">Young leaf</tissue>
    </source>
</reference>
<comment type="caution">
    <text evidence="2">The sequence shown here is derived from an EMBL/GenBank/DDBJ whole genome shotgun (WGS) entry which is preliminary data.</text>
</comment>
<name>A0A498K9T6_MALDO</name>
<evidence type="ECO:0000256" key="1">
    <source>
        <dbReference type="SAM" id="MobiDB-lite"/>
    </source>
</evidence>
<keyword evidence="3" id="KW-1185">Reference proteome</keyword>
<dbReference type="EMBL" id="RDQH01000330">
    <property type="protein sequence ID" value="RXI02182.1"/>
    <property type="molecule type" value="Genomic_DNA"/>
</dbReference>
<dbReference type="InterPro" id="IPR029058">
    <property type="entry name" value="AB_hydrolase_fold"/>
</dbReference>
<feature type="region of interest" description="Disordered" evidence="1">
    <location>
        <begin position="1"/>
        <end position="23"/>
    </location>
</feature>
<accession>A0A498K9T6</accession>
<dbReference type="AlphaFoldDB" id="A0A498K9T6"/>
<dbReference type="Gene3D" id="3.40.50.1820">
    <property type="entry name" value="alpha/beta hydrolase"/>
    <property type="match status" value="1"/>
</dbReference>